<feature type="domain" description="Peptidase M28" evidence="1">
    <location>
        <begin position="209"/>
        <end position="485"/>
    </location>
</feature>
<dbReference type="Pfam" id="PF04389">
    <property type="entry name" value="Peptidase_M28"/>
    <property type="match status" value="1"/>
</dbReference>
<name>A0ABY9YRW7_9GAMM</name>
<reference evidence="2 3" key="1">
    <citation type="submission" date="2022-12" db="EMBL/GenBank/DDBJ databases">
        <title>Two new species, Stenotrophomonas aracearum and Stenotrophomonas oahuensis, isolated from Anthurium (Araceae family) in Hawaii.</title>
        <authorList>
            <person name="Chunag S.C."/>
            <person name="Dobhal S."/>
            <person name="Alvarez A."/>
            <person name="Arif M."/>
        </authorList>
    </citation>
    <scope>NUCLEOTIDE SEQUENCE [LARGE SCALE GENOMIC DNA]</scope>
    <source>
        <strain evidence="2 3">A5586</strain>
    </source>
</reference>
<accession>A0ABY9YRW7</accession>
<proteinExistence type="predicted"/>
<dbReference type="Proteomes" id="UP001302072">
    <property type="component" value="Chromosome"/>
</dbReference>
<dbReference type="PANTHER" id="PTHR12147">
    <property type="entry name" value="METALLOPEPTIDASE M28 FAMILY MEMBER"/>
    <property type="match status" value="1"/>
</dbReference>
<dbReference type="PANTHER" id="PTHR12147:SF26">
    <property type="entry name" value="PEPTIDASE M28 DOMAIN-CONTAINING PROTEIN"/>
    <property type="match status" value="1"/>
</dbReference>
<evidence type="ECO:0000259" key="1">
    <source>
        <dbReference type="Pfam" id="PF04389"/>
    </source>
</evidence>
<evidence type="ECO:0000313" key="3">
    <source>
        <dbReference type="Proteomes" id="UP001302072"/>
    </source>
</evidence>
<dbReference type="Gene3D" id="3.40.630.10">
    <property type="entry name" value="Zn peptidases"/>
    <property type="match status" value="1"/>
</dbReference>
<dbReference type="InterPro" id="IPR045175">
    <property type="entry name" value="M28_fam"/>
</dbReference>
<dbReference type="InterPro" id="IPR007484">
    <property type="entry name" value="Peptidase_M28"/>
</dbReference>
<dbReference type="EMBL" id="CP115541">
    <property type="protein sequence ID" value="WNH53180.1"/>
    <property type="molecule type" value="Genomic_DNA"/>
</dbReference>
<gene>
    <name evidence="2" type="ORF">PDM29_02590</name>
</gene>
<keyword evidence="3" id="KW-1185">Reference proteome</keyword>
<evidence type="ECO:0000313" key="2">
    <source>
        <dbReference type="EMBL" id="WNH53180.1"/>
    </source>
</evidence>
<sequence length="500" mass="52838">MPQDIANAARVQGRFHTRMAQRQPATASSQRLSHGLNGRGPLHIRNRYDCVVAGLLLSAALSQLRMPGGTTTESGAVPRATGHLRPSLHNVGNRGVQQVPPAAHWPPGAHALAIPMGMDWMGGLAELLGTQISAERAALELDIAAIADATRTAQAQPGSIVAKREATNRARQDSIAQQFESEGFAVERLPFNLTTHTLFSHPYRTSGQNLRVTLCGREPVQRTLMVLAHGDVAGAEIGSTGSLDNGVGVGLLLALARHLEHTGLPDGTRVQLLVTDKEEAGLKGAKAYVRDCLAAAGCPDVALNLNILGYGDGISVSGSTDHAWFGDGDSLLANGTASVTPAEAQLEQLLRAAAADVGMQVHATPGWTLQSDHVAFQRAGLAALGLSGMDAADVAPERALQVARARYLQAESRLSPSRYDAYLAGTLNQTESVAMECDIQASDTAALEYQALPQSHRQRRIHTAADQPEHVDIRQALATLDVVRRTVDAWLALPAARGGA</sequence>
<dbReference type="RefSeq" id="WP_311192343.1">
    <property type="nucleotide sequence ID" value="NZ_CP115541.1"/>
</dbReference>
<dbReference type="SUPFAM" id="SSF53187">
    <property type="entry name" value="Zn-dependent exopeptidases"/>
    <property type="match status" value="1"/>
</dbReference>
<organism evidence="2 3">
    <name type="scientific">Stenotrophomonas oahuensis</name>
    <dbReference type="NCBI Taxonomy" id="3003271"/>
    <lineage>
        <taxon>Bacteria</taxon>
        <taxon>Pseudomonadati</taxon>
        <taxon>Pseudomonadota</taxon>
        <taxon>Gammaproteobacteria</taxon>
        <taxon>Lysobacterales</taxon>
        <taxon>Lysobacteraceae</taxon>
        <taxon>Stenotrophomonas</taxon>
    </lineage>
</organism>
<protein>
    <submittedName>
        <fullName evidence="2">M28 family peptidase</fullName>
    </submittedName>
</protein>